<dbReference type="PROSITE" id="PS51211">
    <property type="entry name" value="VITELLOGENIN"/>
    <property type="match status" value="1"/>
</dbReference>
<dbReference type="InterPro" id="IPR015819">
    <property type="entry name" value="Lipid_transp_b-sht_shell"/>
</dbReference>
<comment type="caution">
    <text evidence="5">Lacks conserved residue(s) required for the propagation of feature annotation.</text>
</comment>
<evidence type="ECO:0000313" key="7">
    <source>
        <dbReference type="EMBL" id="GFO10950.1"/>
    </source>
</evidence>
<keyword evidence="4" id="KW-0325">Glycoprotein</keyword>
<evidence type="ECO:0000313" key="8">
    <source>
        <dbReference type="Proteomes" id="UP000735302"/>
    </source>
</evidence>
<comment type="caution">
    <text evidence="7">The sequence shown here is derived from an EMBL/GenBank/DDBJ whole genome shotgun (WGS) entry which is preliminary data.</text>
</comment>
<keyword evidence="2" id="KW-0758">Storage protein</keyword>
<dbReference type="SUPFAM" id="SSF56968">
    <property type="entry name" value="Lipovitellin-phosvitin complex, beta-sheet shell regions"/>
    <property type="match status" value="2"/>
</dbReference>
<dbReference type="GO" id="GO:0045735">
    <property type="term" value="F:nutrient reservoir activity"/>
    <property type="evidence" value="ECO:0007669"/>
    <property type="project" value="UniProtKB-KW"/>
</dbReference>
<dbReference type="InterPro" id="IPR015816">
    <property type="entry name" value="Vitellinogen_b-sht_N"/>
</dbReference>
<sequence>MGGASKDNPQLSIKSDVRIDVLGRCEMALRLQNSHLEISNERGVLKKVKRDQLIQFNQALRNSSLRFSYKDGQIEHICLEGRTKDPPWVLNFKKGILSAFQNGLTQWQDDKTTTENDISGECKTQYSILQNGHHAVSVRKTKSIMGCRKRQQSGSSLFSVPYEIDSEIRSMPLMNVSYECTQTLGKDGILHRTDCVESHFLRPLSQGKKAVSVTVRQSLVYTKHRKERRKYKSSVKTRQPLTFDFSENEVKSNRTRFQVERILRKLCQSTEDDVRPETPQMFYELVSKMKLLDRIDLSRVHHLLKTIDLCSTNTITLELFLDALPAVASRAALRLMTSLLTSGDVTGARAKMWLTSLAFISAPTSSMLKEVQSLLHHESTRLGALLPVSALIHNFCRHHGQCSRHQGVADLVTLIEEGVGSSCDGGGKNTEEVLLSLRALGNVGFVASAAELINKCMANASYPLSLRVAAAQSFRRMPCQDQRRNDKHLWEVFTTSKNDSELRVTAYLSIMRCANLTVVRDIVKELHNMAAQADPNETNVKVEGRSDAEVISFATSHLRNMLNSASPHKQSLRQTIKSVNLSTFETEDLLNMSKNYEYSAMLKRLNAGLTAEGNVLWSGQQSPLPRSLTANLTVELFGDSLNLLDIGWRLEGFEKHLKSAKEAYKHGEFLHWLKKRIGKDVEGHVFARVFGNEILFLRLPEIVEMVSGWTSTSVPSRPKDVWNWLSGRHDYSLTRAMQVVDKRMTLPTISGLPIHLTLYGSAAVDLRLKGNLDLWKVTSKSRSLKIAGECKASGAMEIVAGLSLDASVTKVGLRMRSRVHTSAAINGRVQLEKGHNFRQPVILFLISSKKSIKAFVIRGDKEKQIHESSKSHRPNKQFCTGNNMASVSGLELCAEFKSPAQAQSDYRHVLLNGPMEIGVTLHKTDRQTGYEFSSRLKKLAAKLTCDLQTSARKLVKSTLALSYSIPKYTKNNIQLTTKIQNKSKRELMKYSVTSTLNVKYNPDYDLVLSLDLGLKKRQDDFDLQIRYGNDPGDLSKKLRVRAIVKKHIRSVRKVALSYNIYAIIPLLDLDARISGKHHHSAKTLDSSITLHHDYKRTAISASLENQSKRLRKYKGRFGLSWEGNDYVLNTEYNKITSKNLMHVVTLKNQGAILLCMKTKVETQKFKTKKIKSEIFRAGVGLVTLESSALLTGRRFEFTGIAKNATISYGFTTNGTYSRKYSTAKMFSQLFYPGRKIVLATSGSKRPGKIGGRLDLNISADSKACGRKCLTSFQADFKNKSQEGISKYWAEVKLQTPLAEAEKIGGYLKFISDRSSNIANSSVYWGIGKKKSLLAYLKVNQPLVWESIQAYLEMQTPLENYRRIESEISHKLSPEMVNLVKSVFGLMNESTGSHSENLLLGQDQVRDFKISTTFNSNLRSYAKTLAFEVDHYDAEGKIKSLWKFDHDKQAYHCGVRADLVAPNGLRHVQNFGTVMVTTPENVISASWDHKNTLTDSKSSLRSSWNDEKLMVNVIGKRGGWDKSESSLKSLNTSMILESTWEHVKNVTVFINHKQQPGIFQNRIDIKDGVQLLRGEEEGQDPRKSLALSILSASWGNASADMNYTLETTLRDHPIEAEADLSFPSLPYTGNAFLAWSPVDKVAAQGTIRSPARNDLDLELNLTKTNALVSLKGTAVKLSNKLISENPNHIAYTLVLETPIEEYNSIGIDLLYNIDDENFTSKAAMTFGSNVEFQGNLERRSAGQMKAFKSFWQLSSPVTETIVCDIDLMKNQDGVEFKYVMETPFERTGDFQAHGAIFVRSESFYNLTADVRLPAASVKQAKLQLHLDLLQRKILSSVDVAVDSYKHYSDLNVTYGPHLEASLLIDTGEGKMQGLTRYSSESFTKNKSSSPPISPSSSLFGLIPRWLDFTSAPVSKSTSNPFSDKHKVFMWLDLDHGYVYKLTSTLDLLHTPMKFVVELDTPIEDLRHVEVKMSHKGTKVKDFRTTAVLISPTCGLVSAYAKSDILALTDFSAEISLMAEKLLPPEMNNWILLVRNSRKPEGTQCQGRLQWTKGQQVSMDAALKTDYSWYNTSRQLAINVSTPFENIRDTIVRAELCHDASYFSQKINTIKVAVAQDQTVDLDLEYHNPGNRSLSVKVRRPLDMYVIGNISKKLADDSSVYNIFWDSSSPLAGAHKLVGKLAADPSGNMPVEIIVNVTDSGSQTLTFTSQLMNNTAETICCNYSAAVSLTRPANDLDLRTLTHLLMTPHELGGTAYLTYLATGGDVRSIVSRGKLQFLERDLNMSIITEQSGLQLYAGASRGFAVNKITQRPFERKLLMSFPRLNLTQLLQSDTSPKTGISEEIWAFFEDFGREMSEAGNNLLKVEL</sequence>
<dbReference type="InterPro" id="IPR011030">
    <property type="entry name" value="Lipovitellin_superhlx_dom"/>
</dbReference>
<dbReference type="SUPFAM" id="SSF48431">
    <property type="entry name" value="Lipovitellin-phosvitin complex, superhelical domain"/>
    <property type="match status" value="1"/>
</dbReference>
<evidence type="ECO:0000256" key="2">
    <source>
        <dbReference type="ARBA" id="ARBA00022761"/>
    </source>
</evidence>
<dbReference type="EMBL" id="BLXT01004214">
    <property type="protein sequence ID" value="GFO10950.1"/>
    <property type="molecule type" value="Genomic_DNA"/>
</dbReference>
<dbReference type="InterPro" id="IPR015817">
    <property type="entry name" value="Vitellinogen_open_b-sht_sub1"/>
</dbReference>
<organism evidence="7 8">
    <name type="scientific">Plakobranchus ocellatus</name>
    <dbReference type="NCBI Taxonomy" id="259542"/>
    <lineage>
        <taxon>Eukaryota</taxon>
        <taxon>Metazoa</taxon>
        <taxon>Spiralia</taxon>
        <taxon>Lophotrochozoa</taxon>
        <taxon>Mollusca</taxon>
        <taxon>Gastropoda</taxon>
        <taxon>Heterobranchia</taxon>
        <taxon>Euthyneura</taxon>
        <taxon>Panpulmonata</taxon>
        <taxon>Sacoglossa</taxon>
        <taxon>Placobranchoidea</taxon>
        <taxon>Plakobranchidae</taxon>
        <taxon>Plakobranchus</taxon>
    </lineage>
</organism>
<keyword evidence="1" id="KW-0732">Signal</keyword>
<proteinExistence type="predicted"/>
<dbReference type="PANTHER" id="PTHR23345:SF15">
    <property type="entry name" value="VITELLOGENIN 1-RELATED"/>
    <property type="match status" value="1"/>
</dbReference>
<dbReference type="InterPro" id="IPR050733">
    <property type="entry name" value="Vitellogenin/Apolipophorin"/>
</dbReference>
<dbReference type="Gene3D" id="2.20.50.20">
    <property type="entry name" value="Lipovitellin. Chain A, domain 3"/>
    <property type="match status" value="1"/>
</dbReference>
<dbReference type="Pfam" id="PF09172">
    <property type="entry name" value="Vit_open_b-sht"/>
    <property type="match status" value="1"/>
</dbReference>
<feature type="domain" description="Vitellogenin" evidence="6">
    <location>
        <begin position="1"/>
        <end position="628"/>
    </location>
</feature>
<name>A0AAV4AVP1_9GAST</name>
<evidence type="ECO:0000256" key="4">
    <source>
        <dbReference type="ARBA" id="ARBA00023180"/>
    </source>
</evidence>
<evidence type="ECO:0000256" key="5">
    <source>
        <dbReference type="PROSITE-ProRule" id="PRU00557"/>
    </source>
</evidence>
<reference evidence="7 8" key="1">
    <citation type="journal article" date="2021" name="Elife">
        <title>Chloroplast acquisition without the gene transfer in kleptoplastic sea slugs, Plakobranchus ocellatus.</title>
        <authorList>
            <person name="Maeda T."/>
            <person name="Takahashi S."/>
            <person name="Yoshida T."/>
            <person name="Shimamura S."/>
            <person name="Takaki Y."/>
            <person name="Nagai Y."/>
            <person name="Toyoda A."/>
            <person name="Suzuki Y."/>
            <person name="Arimoto A."/>
            <person name="Ishii H."/>
            <person name="Satoh N."/>
            <person name="Nishiyama T."/>
            <person name="Hasebe M."/>
            <person name="Maruyama T."/>
            <person name="Minagawa J."/>
            <person name="Obokata J."/>
            <person name="Shigenobu S."/>
        </authorList>
    </citation>
    <scope>NUCLEOTIDE SEQUENCE [LARGE SCALE GENOMIC DNA]</scope>
</reference>
<dbReference type="Gene3D" id="1.25.10.20">
    <property type="entry name" value="Vitellinogen, superhelical"/>
    <property type="match status" value="1"/>
</dbReference>
<keyword evidence="3" id="KW-1015">Disulfide bond</keyword>
<dbReference type="Proteomes" id="UP000735302">
    <property type="component" value="Unassembled WGS sequence"/>
</dbReference>
<dbReference type="InterPro" id="IPR015255">
    <property type="entry name" value="Vitellinogen_open_b-sht"/>
</dbReference>
<protein>
    <submittedName>
        <fullName evidence="7">Apolipophorin short isoform</fullName>
    </submittedName>
</protein>
<dbReference type="GO" id="GO:0005319">
    <property type="term" value="F:lipid transporter activity"/>
    <property type="evidence" value="ECO:0007669"/>
    <property type="project" value="InterPro"/>
</dbReference>
<gene>
    <name evidence="7" type="ORF">PoB_003745500</name>
</gene>
<dbReference type="Gene3D" id="2.20.80.10">
    <property type="entry name" value="Lipovitellin-phosvitin complex, chain A, domain 4"/>
    <property type="match status" value="1"/>
</dbReference>
<dbReference type="SMART" id="SM01169">
    <property type="entry name" value="DUF1943"/>
    <property type="match status" value="1"/>
</dbReference>
<dbReference type="SMART" id="SM00638">
    <property type="entry name" value="LPD_N"/>
    <property type="match status" value="1"/>
</dbReference>
<dbReference type="Pfam" id="PF01347">
    <property type="entry name" value="Vitellogenin_N"/>
    <property type="match status" value="1"/>
</dbReference>
<evidence type="ECO:0000256" key="1">
    <source>
        <dbReference type="ARBA" id="ARBA00022729"/>
    </source>
</evidence>
<evidence type="ECO:0000256" key="3">
    <source>
        <dbReference type="ARBA" id="ARBA00023157"/>
    </source>
</evidence>
<keyword evidence="8" id="KW-1185">Reference proteome</keyword>
<dbReference type="InterPro" id="IPR001747">
    <property type="entry name" value="Vitellogenin_N"/>
</dbReference>
<dbReference type="Gene3D" id="2.30.230.10">
    <property type="entry name" value="Lipovitellin, beta-sheet shell regions, chain A"/>
    <property type="match status" value="1"/>
</dbReference>
<accession>A0AAV4AVP1</accession>
<evidence type="ECO:0000259" key="6">
    <source>
        <dbReference type="PROSITE" id="PS51211"/>
    </source>
</evidence>
<dbReference type="PANTHER" id="PTHR23345">
    <property type="entry name" value="VITELLOGENIN-RELATED"/>
    <property type="match status" value="1"/>
</dbReference>